<keyword evidence="1" id="KW-0732">Signal</keyword>
<dbReference type="OrthoDB" id="3235126at2"/>
<dbReference type="HOGENOM" id="CLU_034916_0_0_10"/>
<organism evidence="2 3">
    <name type="scientific">Haliscomenobacter hydrossis (strain ATCC 27775 / DSM 1100 / LMG 10767 / O)</name>
    <dbReference type="NCBI Taxonomy" id="760192"/>
    <lineage>
        <taxon>Bacteria</taxon>
        <taxon>Pseudomonadati</taxon>
        <taxon>Bacteroidota</taxon>
        <taxon>Saprospiria</taxon>
        <taxon>Saprospirales</taxon>
        <taxon>Haliscomenobacteraceae</taxon>
        <taxon>Haliscomenobacter</taxon>
    </lineage>
</organism>
<name>F4KRC8_HALH1</name>
<reference evidence="2 3" key="1">
    <citation type="journal article" date="2011" name="Stand. Genomic Sci.">
        <title>Complete genome sequence of Haliscomenobacter hydrossis type strain (O).</title>
        <authorList>
            <consortium name="US DOE Joint Genome Institute (JGI-PGF)"/>
            <person name="Daligault H."/>
            <person name="Lapidus A."/>
            <person name="Zeytun A."/>
            <person name="Nolan M."/>
            <person name="Lucas S."/>
            <person name="Del Rio T.G."/>
            <person name="Tice H."/>
            <person name="Cheng J.F."/>
            <person name="Tapia R."/>
            <person name="Han C."/>
            <person name="Goodwin L."/>
            <person name="Pitluck S."/>
            <person name="Liolios K."/>
            <person name="Pagani I."/>
            <person name="Ivanova N."/>
            <person name="Huntemann M."/>
            <person name="Mavromatis K."/>
            <person name="Mikhailova N."/>
            <person name="Pati A."/>
            <person name="Chen A."/>
            <person name="Palaniappan K."/>
            <person name="Land M."/>
            <person name="Hauser L."/>
            <person name="Brambilla E.M."/>
            <person name="Rohde M."/>
            <person name="Verbarg S."/>
            <person name="Goker M."/>
            <person name="Bristow J."/>
            <person name="Eisen J.A."/>
            <person name="Markowitz V."/>
            <person name="Hugenholtz P."/>
            <person name="Kyrpides N.C."/>
            <person name="Klenk H.P."/>
            <person name="Woyke T."/>
        </authorList>
    </citation>
    <scope>NUCLEOTIDE SEQUENCE [LARGE SCALE GENOMIC DNA]</scope>
    <source>
        <strain evidence="3">ATCC 27775 / DSM 1100 / LMG 10767 / O</strain>
    </source>
</reference>
<dbReference type="Pfam" id="PF08757">
    <property type="entry name" value="CotH"/>
    <property type="match status" value="1"/>
</dbReference>
<evidence type="ECO:0000256" key="1">
    <source>
        <dbReference type="SAM" id="SignalP"/>
    </source>
</evidence>
<dbReference type="STRING" id="760192.Halhy_0004"/>
<dbReference type="PANTHER" id="PTHR40050:SF1">
    <property type="entry name" value="INNER SPORE COAT PROTEIN H"/>
    <property type="match status" value="1"/>
</dbReference>
<evidence type="ECO:0000313" key="2">
    <source>
        <dbReference type="EMBL" id="AEE47918.1"/>
    </source>
</evidence>
<proteinExistence type="predicted"/>
<dbReference type="AlphaFoldDB" id="F4KRC8"/>
<accession>F4KRC8</accession>
<dbReference type="EMBL" id="CP002691">
    <property type="protein sequence ID" value="AEE47918.1"/>
    <property type="molecule type" value="Genomic_DNA"/>
</dbReference>
<dbReference type="KEGG" id="hhy:Halhy_0004"/>
<keyword evidence="3" id="KW-1185">Reference proteome</keyword>
<evidence type="ECO:0000313" key="3">
    <source>
        <dbReference type="Proteomes" id="UP000008461"/>
    </source>
</evidence>
<reference key="2">
    <citation type="submission" date="2011-04" db="EMBL/GenBank/DDBJ databases">
        <title>Complete sequence of chromosome of Haliscomenobacter hydrossis DSM 1100.</title>
        <authorList>
            <consortium name="US DOE Joint Genome Institute (JGI-PGF)"/>
            <person name="Lucas S."/>
            <person name="Han J."/>
            <person name="Lapidus A."/>
            <person name="Bruce D."/>
            <person name="Goodwin L."/>
            <person name="Pitluck S."/>
            <person name="Peters L."/>
            <person name="Kyrpides N."/>
            <person name="Mavromatis K."/>
            <person name="Ivanova N."/>
            <person name="Ovchinnikova G."/>
            <person name="Pagani I."/>
            <person name="Daligault H."/>
            <person name="Detter J.C."/>
            <person name="Han C."/>
            <person name="Land M."/>
            <person name="Hauser L."/>
            <person name="Markowitz V."/>
            <person name="Cheng J.-F."/>
            <person name="Hugenholtz P."/>
            <person name="Woyke T."/>
            <person name="Wu D."/>
            <person name="Verbarg S."/>
            <person name="Frueling A."/>
            <person name="Brambilla E."/>
            <person name="Klenk H.-P."/>
            <person name="Eisen J.A."/>
        </authorList>
    </citation>
    <scope>NUCLEOTIDE SEQUENCE</scope>
    <source>
        <strain>DSM 1100</strain>
    </source>
</reference>
<keyword evidence="2" id="KW-0946">Virion</keyword>
<gene>
    <name evidence="2" type="ordered locus">Halhy_0004</name>
</gene>
<dbReference type="eggNOG" id="COG5337">
    <property type="taxonomic scope" value="Bacteria"/>
</dbReference>
<dbReference type="RefSeq" id="WP_013762482.1">
    <property type="nucleotide sequence ID" value="NC_015510.1"/>
</dbReference>
<feature type="chain" id="PRO_5003310123" evidence="1">
    <location>
        <begin position="25"/>
        <end position="473"/>
    </location>
</feature>
<dbReference type="PANTHER" id="PTHR40050">
    <property type="entry name" value="INNER SPORE COAT PROTEIN H"/>
    <property type="match status" value="1"/>
</dbReference>
<protein>
    <submittedName>
        <fullName evidence="2">Spore coat protein CotH</fullName>
    </submittedName>
</protein>
<dbReference type="Proteomes" id="UP000008461">
    <property type="component" value="Chromosome"/>
</dbReference>
<keyword evidence="2" id="KW-0167">Capsid protein</keyword>
<dbReference type="InterPro" id="IPR014867">
    <property type="entry name" value="Spore_coat_CotH_CotH2/3/7"/>
</dbReference>
<feature type="signal peptide" evidence="1">
    <location>
        <begin position="1"/>
        <end position="24"/>
    </location>
</feature>
<sequence length="473" mass="52624">MKYSALVAIVFLGFLGINSCSKDAAIDNPDRDVTEVDPQSYNPDWAESSHGNVTPDYATAFPQSSVNQIEITLGTNKWTAIRNNMKAIFGYDFGARANAGGGMVNTESEYVDATLKFNNKTWKNVGFRLKGNSTLNQAWGQGNYKLPFRLNFDKFEDEYPGIKNQHFYGFEELTFSPGAKDQSLIREKVAADIFRMAGVPAAQTAFYRVYIDFGAGMKYCGVYTAVEIPEDKMVKSQFGEEKGNVYKPESRLATFIQAEFEKKNNEEAADYTDVQAFISALNSSTRSSNPIQWRSNLEATFHVDHYLKYLAVNNAIVNWDSYGAIAHNYYLYNHTQNKLTWIPWDHNEALSGSPGISGSVSSGPGGMGRNAVSLSMNEVSSTWPLLKYVAEDPTYLATYKSYLKSFKDNVFTESAMNALFEKYHSLISPYVVGANGEQGGYTYLSSSTSFAAALSELKAHVSNRRVLISSYVP</sequence>